<evidence type="ECO:0000256" key="2">
    <source>
        <dbReference type="ARBA" id="ARBA00023002"/>
    </source>
</evidence>
<sequence>MGTGTSLKADFANPESIAPLFDAVKKKFHASPNVVVYNAASLTIPPDEDSILSIPFDTVASDLNLNTISPYVAAQQAIHHWQELPSDIKKTFIYTGNILNVSVIPAPRVLDLGMGKAASAFWVGVADASFFYTDERKSDGQPVSTENDGDAHGEFYLELFTHKGQIPWHATFVKDQGYVQFK</sequence>
<dbReference type="Gene3D" id="3.40.50.720">
    <property type="entry name" value="NAD(P)-binding Rossmann-like Domain"/>
    <property type="match status" value="1"/>
</dbReference>
<dbReference type="SUPFAM" id="SSF51735">
    <property type="entry name" value="NAD(P)-binding Rossmann-fold domains"/>
    <property type="match status" value="1"/>
</dbReference>
<evidence type="ECO:0000256" key="1">
    <source>
        <dbReference type="ARBA" id="ARBA00006484"/>
    </source>
</evidence>
<protein>
    <submittedName>
        <fullName evidence="3">Uncharacterized protein</fullName>
    </submittedName>
</protein>
<keyword evidence="2" id="KW-0560">Oxidoreductase</keyword>
<comment type="similarity">
    <text evidence="1">Belongs to the short-chain dehydrogenases/reductases (SDR) family.</text>
</comment>
<dbReference type="AlphaFoldDB" id="A0A0B7K179"/>
<name>A0A0B7K179_BIOOC</name>
<dbReference type="GO" id="GO:0016491">
    <property type="term" value="F:oxidoreductase activity"/>
    <property type="evidence" value="ECO:0007669"/>
    <property type="project" value="UniProtKB-KW"/>
</dbReference>
<organism evidence="3">
    <name type="scientific">Bionectria ochroleuca</name>
    <name type="common">Gliocladium roseum</name>
    <dbReference type="NCBI Taxonomy" id="29856"/>
    <lineage>
        <taxon>Eukaryota</taxon>
        <taxon>Fungi</taxon>
        <taxon>Dikarya</taxon>
        <taxon>Ascomycota</taxon>
        <taxon>Pezizomycotina</taxon>
        <taxon>Sordariomycetes</taxon>
        <taxon>Hypocreomycetidae</taxon>
        <taxon>Hypocreales</taxon>
        <taxon>Bionectriaceae</taxon>
        <taxon>Clonostachys</taxon>
    </lineage>
</organism>
<dbReference type="EMBL" id="CDPU01000021">
    <property type="protein sequence ID" value="CEO51143.1"/>
    <property type="molecule type" value="Genomic_DNA"/>
</dbReference>
<reference evidence="3" key="1">
    <citation type="submission" date="2015-01" db="EMBL/GenBank/DDBJ databases">
        <authorList>
            <person name="Durling Mikael"/>
        </authorList>
    </citation>
    <scope>NUCLEOTIDE SEQUENCE</scope>
</reference>
<dbReference type="PANTHER" id="PTHR43669">
    <property type="entry name" value="5-KETO-D-GLUCONATE 5-REDUCTASE"/>
    <property type="match status" value="1"/>
</dbReference>
<accession>A0A0B7K179</accession>
<dbReference type="PANTHER" id="PTHR43669:SF4">
    <property type="entry name" value="SHORT-CHAIN DEHYDROGENASE"/>
    <property type="match status" value="1"/>
</dbReference>
<evidence type="ECO:0000313" key="3">
    <source>
        <dbReference type="EMBL" id="CEO51143.1"/>
    </source>
</evidence>
<proteinExistence type="inferred from homology"/>
<dbReference type="InterPro" id="IPR036291">
    <property type="entry name" value="NAD(P)-bd_dom_sf"/>
</dbReference>
<gene>
    <name evidence="3" type="ORF">BN869_000007201_1</name>
</gene>